<dbReference type="Pfam" id="PF08856">
    <property type="entry name" value="DUF1826"/>
    <property type="match status" value="1"/>
</dbReference>
<reference evidence="1 2" key="1">
    <citation type="submission" date="2010-04" db="EMBL/GenBank/DDBJ databases">
        <authorList>
            <person name="Qin X."/>
            <person name="Bachman B."/>
            <person name="Battles P."/>
            <person name="Bell A."/>
            <person name="Bess C."/>
            <person name="Bickham C."/>
            <person name="Chaboub L."/>
            <person name="Chen D."/>
            <person name="Coyle M."/>
            <person name="Deiros D.R."/>
            <person name="Dinh H."/>
            <person name="Forbes L."/>
            <person name="Fowler G."/>
            <person name="Francisco L."/>
            <person name="Fu Q."/>
            <person name="Gubbala S."/>
            <person name="Hale W."/>
            <person name="Han Y."/>
            <person name="Hemphill L."/>
            <person name="Highlander S.K."/>
            <person name="Hirani K."/>
            <person name="Hogues M."/>
            <person name="Jackson L."/>
            <person name="Jakkamsetti A."/>
            <person name="Javaid M."/>
            <person name="Jiang H."/>
            <person name="Korchina V."/>
            <person name="Kovar C."/>
            <person name="Lara F."/>
            <person name="Lee S."/>
            <person name="Mata R."/>
            <person name="Mathew T."/>
            <person name="Moen C."/>
            <person name="Morales K."/>
            <person name="Munidasa M."/>
            <person name="Nazareth L."/>
            <person name="Ngo R."/>
            <person name="Nguyen L."/>
            <person name="Okwuonu G."/>
            <person name="Ongeri F."/>
            <person name="Patil S."/>
            <person name="Petrosino J."/>
            <person name="Pham C."/>
            <person name="Pham P."/>
            <person name="Pu L.-L."/>
            <person name="Puazo M."/>
            <person name="Raj R."/>
            <person name="Reid J."/>
            <person name="Rouhana J."/>
            <person name="Saada N."/>
            <person name="Shang Y."/>
            <person name="Simmons D."/>
            <person name="Thornton R."/>
            <person name="Warren J."/>
            <person name="Weissenberger G."/>
            <person name="Zhang J."/>
            <person name="Zhang L."/>
            <person name="Zhou C."/>
            <person name="Zhu D."/>
            <person name="Muzny D."/>
            <person name="Worley K."/>
            <person name="Gibbs R."/>
        </authorList>
    </citation>
    <scope>NUCLEOTIDE SEQUENCE [LARGE SCALE GENOMIC DNA]</scope>
    <source>
        <strain evidence="1 2">ATCC 49957</strain>
    </source>
</reference>
<organism evidence="1 2">
    <name type="scientific">Pseudoroseomonas cervicalis ATCC 49957</name>
    <dbReference type="NCBI Taxonomy" id="525371"/>
    <lineage>
        <taxon>Bacteria</taxon>
        <taxon>Pseudomonadati</taxon>
        <taxon>Pseudomonadota</taxon>
        <taxon>Alphaproteobacteria</taxon>
        <taxon>Acetobacterales</taxon>
        <taxon>Roseomonadaceae</taxon>
        <taxon>Roseomonas</taxon>
    </lineage>
</organism>
<evidence type="ECO:0000313" key="1">
    <source>
        <dbReference type="EMBL" id="EFH10909.1"/>
    </source>
</evidence>
<sequence length="45" mass="4580">GTVLLMKGEGHPGQAGRGLIHRSPPAAAGGRLLLCLDEPGRIPLP</sequence>
<dbReference type="OrthoDB" id="5342505at2"/>
<keyword evidence="2" id="KW-1185">Reference proteome</keyword>
<evidence type="ECO:0000313" key="2">
    <source>
        <dbReference type="Proteomes" id="UP000005324"/>
    </source>
</evidence>
<comment type="caution">
    <text evidence="1">The sequence shown here is derived from an EMBL/GenBank/DDBJ whole genome shotgun (WGS) entry which is preliminary data.</text>
</comment>
<name>D5RP59_9PROT</name>
<feature type="non-terminal residue" evidence="1">
    <location>
        <position position="1"/>
    </location>
</feature>
<proteinExistence type="predicted"/>
<dbReference type="Proteomes" id="UP000005324">
    <property type="component" value="Unassembled WGS sequence"/>
</dbReference>
<dbReference type="AlphaFoldDB" id="D5RP59"/>
<accession>D5RP59</accession>
<evidence type="ECO:0008006" key="3">
    <source>
        <dbReference type="Google" id="ProtNLM"/>
    </source>
</evidence>
<gene>
    <name evidence="1" type="ORF">HMPREF0731_2870</name>
</gene>
<protein>
    <recommendedName>
        <fullName evidence="3">DUF1826 domain-containing protein</fullName>
    </recommendedName>
</protein>
<dbReference type="EMBL" id="ADVL01000615">
    <property type="protein sequence ID" value="EFH10909.1"/>
    <property type="molecule type" value="Genomic_DNA"/>
</dbReference>
<dbReference type="HOGENOM" id="CLU_3193398_0_0_5"/>
<dbReference type="InterPro" id="IPR014955">
    <property type="entry name" value="DUF1826"/>
</dbReference>